<evidence type="ECO:0008006" key="3">
    <source>
        <dbReference type="Google" id="ProtNLM"/>
    </source>
</evidence>
<protein>
    <recommendedName>
        <fullName evidence="3">ZZ-type domain-containing protein</fullName>
    </recommendedName>
</protein>
<dbReference type="AlphaFoldDB" id="A0AAD1UB60"/>
<gene>
    <name evidence="1" type="ORF">ECRASSUSDP1_LOCUS5367</name>
</gene>
<comment type="caution">
    <text evidence="1">The sequence shown here is derived from an EMBL/GenBank/DDBJ whole genome shotgun (WGS) entry which is preliminary data.</text>
</comment>
<sequence length="548" mass="63913">METRNGSNPTLDMTTSEIIIADIRKRLKEQEMDITFYYYNYWTVEAGREGTREEIIVKDVITLENKEKFEKIIKEAVHRNYEDGEGESDHEDNWIKPNIEYECTYGKGDMFEPLTHLVRAREDNRSEAETERFVVDDNASYISEDHKTEKNFSPRYTMDEDNSIIHRKGQYLAIMFYSLSSESSLEALPMLDEFLTLENPFRVIAINHDAVDNLVQGLGPKIELFTIPSTKLTPSKLEKYSLHSLPKLLVVNSKGVVNFFGKPSKFNFNSLESYKKDINMDLNAQVDYSKEKSNFLNFYTGILDNYGQIFGNFIEYKIEFIERTCAAYLETKSYIIRIFIYAIRKSQGDAYFISSLFRENTGSWCTIYETIKIEDTASVSKGHKCNQCGTKLDHTQFICLECEHAHFCEKCVQKDVKNFKQYHSNYFCRAMCHGKHALLCVAPDTKTEYLDVLLYKSQTVVPESFYDEDDIQGEDLQQNKITDFCDFCSRAIKRIAWKCLNCRSLTICDRCRTENDPEDEDVLVEHELDHVYLRILDFQDVVIKEIKS</sequence>
<proteinExistence type="predicted"/>
<organism evidence="1 2">
    <name type="scientific">Euplotes crassus</name>
    <dbReference type="NCBI Taxonomy" id="5936"/>
    <lineage>
        <taxon>Eukaryota</taxon>
        <taxon>Sar</taxon>
        <taxon>Alveolata</taxon>
        <taxon>Ciliophora</taxon>
        <taxon>Intramacronucleata</taxon>
        <taxon>Spirotrichea</taxon>
        <taxon>Hypotrichia</taxon>
        <taxon>Euplotida</taxon>
        <taxon>Euplotidae</taxon>
        <taxon>Moneuplotes</taxon>
    </lineage>
</organism>
<dbReference type="Proteomes" id="UP001295684">
    <property type="component" value="Unassembled WGS sequence"/>
</dbReference>
<reference evidence="1" key="1">
    <citation type="submission" date="2023-07" db="EMBL/GenBank/DDBJ databases">
        <authorList>
            <consortium name="AG Swart"/>
            <person name="Singh M."/>
            <person name="Singh A."/>
            <person name="Seah K."/>
            <person name="Emmerich C."/>
        </authorList>
    </citation>
    <scope>NUCLEOTIDE SEQUENCE</scope>
    <source>
        <strain evidence="1">DP1</strain>
    </source>
</reference>
<accession>A0AAD1UB60</accession>
<evidence type="ECO:0000313" key="2">
    <source>
        <dbReference type="Proteomes" id="UP001295684"/>
    </source>
</evidence>
<dbReference type="EMBL" id="CAMPGE010005179">
    <property type="protein sequence ID" value="CAI2364027.1"/>
    <property type="molecule type" value="Genomic_DNA"/>
</dbReference>
<keyword evidence="2" id="KW-1185">Reference proteome</keyword>
<evidence type="ECO:0000313" key="1">
    <source>
        <dbReference type="EMBL" id="CAI2364027.1"/>
    </source>
</evidence>
<name>A0AAD1UB60_EUPCR</name>
<dbReference type="SUPFAM" id="SSF57850">
    <property type="entry name" value="RING/U-box"/>
    <property type="match status" value="1"/>
</dbReference>